<evidence type="ECO:0000313" key="4">
    <source>
        <dbReference type="Proteomes" id="UP000249061"/>
    </source>
</evidence>
<feature type="domain" description="Pilus formation protein N-terminal" evidence="2">
    <location>
        <begin position="198"/>
        <end position="263"/>
    </location>
</feature>
<evidence type="ECO:0000256" key="1">
    <source>
        <dbReference type="SAM" id="MobiDB-lite"/>
    </source>
</evidence>
<reference evidence="3 4" key="1">
    <citation type="submission" date="2017-08" db="EMBL/GenBank/DDBJ databases">
        <title>Infants hospitalized years apart are colonized by the same room-sourced microbial strains.</title>
        <authorList>
            <person name="Brooks B."/>
            <person name="Olm M.R."/>
            <person name="Firek B.A."/>
            <person name="Baker R."/>
            <person name="Thomas B.C."/>
            <person name="Morowitz M.J."/>
            <person name="Banfield J.F."/>
        </authorList>
    </citation>
    <scope>NUCLEOTIDE SEQUENCE [LARGE SCALE GENOMIC DNA]</scope>
    <source>
        <strain evidence="3">S2_003_000_R2_14</strain>
    </source>
</reference>
<dbReference type="Gene3D" id="1.25.40.10">
    <property type="entry name" value="Tetratricopeptide repeat domain"/>
    <property type="match status" value="1"/>
</dbReference>
<name>A0A2W5TKH9_9BACT</name>
<dbReference type="InterPro" id="IPR011990">
    <property type="entry name" value="TPR-like_helical_dom_sf"/>
</dbReference>
<protein>
    <recommendedName>
        <fullName evidence="2">Pilus formation protein N-terminal domain-containing protein</fullName>
    </recommendedName>
</protein>
<dbReference type="Proteomes" id="UP000249061">
    <property type="component" value="Unassembled WGS sequence"/>
</dbReference>
<organism evidence="3 4">
    <name type="scientific">Archangium gephyra</name>
    <dbReference type="NCBI Taxonomy" id="48"/>
    <lineage>
        <taxon>Bacteria</taxon>
        <taxon>Pseudomonadati</taxon>
        <taxon>Myxococcota</taxon>
        <taxon>Myxococcia</taxon>
        <taxon>Myxococcales</taxon>
        <taxon>Cystobacterineae</taxon>
        <taxon>Archangiaceae</taxon>
        <taxon>Archangium</taxon>
    </lineage>
</organism>
<dbReference type="Pfam" id="PF13629">
    <property type="entry name" value="T2SS-T3SS_pil_N"/>
    <property type="match status" value="1"/>
</dbReference>
<accession>A0A2W5TKH9</accession>
<dbReference type="Pfam" id="PF13428">
    <property type="entry name" value="TPR_14"/>
    <property type="match status" value="1"/>
</dbReference>
<dbReference type="AlphaFoldDB" id="A0A2W5TKH9"/>
<evidence type="ECO:0000313" key="3">
    <source>
        <dbReference type="EMBL" id="PZR11815.1"/>
    </source>
</evidence>
<dbReference type="InterPro" id="IPR032789">
    <property type="entry name" value="T2SS-T3SS_pil_N"/>
</dbReference>
<proteinExistence type="predicted"/>
<dbReference type="SUPFAM" id="SSF48452">
    <property type="entry name" value="TPR-like"/>
    <property type="match status" value="1"/>
</dbReference>
<feature type="compositionally biased region" description="Low complexity" evidence="1">
    <location>
        <begin position="17"/>
        <end position="27"/>
    </location>
</feature>
<evidence type="ECO:0000259" key="2">
    <source>
        <dbReference type="Pfam" id="PF13629"/>
    </source>
</evidence>
<comment type="caution">
    <text evidence="3">The sequence shown here is derived from an EMBL/GenBank/DDBJ whole genome shotgun (WGS) entry which is preliminary data.</text>
</comment>
<feature type="compositionally biased region" description="Pro residues" evidence="1">
    <location>
        <begin position="179"/>
        <end position="189"/>
    </location>
</feature>
<dbReference type="EMBL" id="QFQP01000013">
    <property type="protein sequence ID" value="PZR11815.1"/>
    <property type="molecule type" value="Genomic_DNA"/>
</dbReference>
<gene>
    <name evidence="3" type="ORF">DI536_15875</name>
</gene>
<feature type="region of interest" description="Disordered" evidence="1">
    <location>
        <begin position="16"/>
        <end position="67"/>
    </location>
</feature>
<feature type="region of interest" description="Disordered" evidence="1">
    <location>
        <begin position="169"/>
        <end position="192"/>
    </location>
</feature>
<sequence>MLAALSMSSRIDSLDATELSSLSTLNEELSKTGPSPISERITRRRQQLEKVAPPPAPAPPAAPLPPVVRAPAPPRSADAREYIDAANALRREKNYDAALARAEACVEMFPENATCWRVLGSVVASIAARDQSTRDQQRARAAYEKFLALAEPGDQHVPRVREILVIDDEDGQPRFAQPRPNPRPAPEPQFEPSRAVHVKVKKGASISVDVPVSLQRLAVGTPDIVDVVPEGGNRLRMTGLKPGTCHVVAWMTNGLRAMWIVEVN</sequence>
<feature type="compositionally biased region" description="Pro residues" evidence="1">
    <location>
        <begin position="52"/>
        <end position="67"/>
    </location>
</feature>